<dbReference type="InterPro" id="IPR018076">
    <property type="entry name" value="T2SS_GspF_dom"/>
</dbReference>
<dbReference type="STRING" id="37927.SA2016_2967"/>
<proteinExistence type="predicted"/>
<dbReference type="OrthoDB" id="597333at2"/>
<dbReference type="PANTHER" id="PTHR35007">
    <property type="entry name" value="INTEGRAL MEMBRANE PROTEIN-RELATED"/>
    <property type="match status" value="1"/>
</dbReference>
<feature type="transmembrane region" description="Helical" evidence="6">
    <location>
        <begin position="111"/>
        <end position="129"/>
    </location>
</feature>
<keyword evidence="4 6" id="KW-1133">Transmembrane helix</keyword>
<protein>
    <submittedName>
        <fullName evidence="8">Type II secretion system protein F</fullName>
    </submittedName>
</protein>
<evidence type="ECO:0000259" key="7">
    <source>
        <dbReference type="Pfam" id="PF00482"/>
    </source>
</evidence>
<feature type="domain" description="Type II secretion system protein GspF" evidence="7">
    <location>
        <begin position="147"/>
        <end position="270"/>
    </location>
</feature>
<evidence type="ECO:0000256" key="4">
    <source>
        <dbReference type="ARBA" id="ARBA00022989"/>
    </source>
</evidence>
<dbReference type="SUPFAM" id="SSF103473">
    <property type="entry name" value="MFS general substrate transporter"/>
    <property type="match status" value="1"/>
</dbReference>
<feature type="transmembrane region" description="Helical" evidence="6">
    <location>
        <begin position="85"/>
        <end position="105"/>
    </location>
</feature>
<evidence type="ECO:0000256" key="2">
    <source>
        <dbReference type="ARBA" id="ARBA00022475"/>
    </source>
</evidence>
<organism evidence="8 9">
    <name type="scientific">Sinomonas atrocyanea</name>
    <dbReference type="NCBI Taxonomy" id="37927"/>
    <lineage>
        <taxon>Bacteria</taxon>
        <taxon>Bacillati</taxon>
        <taxon>Actinomycetota</taxon>
        <taxon>Actinomycetes</taxon>
        <taxon>Micrococcales</taxon>
        <taxon>Micrococcaceae</taxon>
        <taxon>Sinomonas</taxon>
    </lineage>
</organism>
<comment type="subcellular location">
    <subcellularLocation>
        <location evidence="1">Cell membrane</location>
        <topology evidence="1">Multi-pass membrane protein</topology>
    </subcellularLocation>
</comment>
<evidence type="ECO:0000256" key="1">
    <source>
        <dbReference type="ARBA" id="ARBA00004651"/>
    </source>
</evidence>
<gene>
    <name evidence="8" type="ORF">SA2016_2967</name>
</gene>
<dbReference type="InterPro" id="IPR042094">
    <property type="entry name" value="T2SS_GspF_sf"/>
</dbReference>
<dbReference type="PANTHER" id="PTHR35007:SF1">
    <property type="entry name" value="PILUS ASSEMBLY PROTEIN"/>
    <property type="match status" value="1"/>
</dbReference>
<dbReference type="InterPro" id="IPR036259">
    <property type="entry name" value="MFS_trans_sf"/>
</dbReference>
<sequence>MQTPAVLIAGLLCLYSALGAAVFFLLKSRRGVPLERRRPGAQSSASALTKMTESAVGALNQTLGGRRLRLVPADKFEQAGVKIRAADFLLMCGAGVLGGAVFGFLLGGVGLALLLAILAPAGLFLWLNLKASRRQAKFGEQLPDALQGLAGSLRAGHSLLHAIDGGADDAESPMREELQRVINETRIGRDLIDSLLDTAARMKSEDFLWAAQAIETQREVGGNLAEVLENVNETIRERAQLGRMVKSLSAEGRTSAIVLVALPIVMLILLCFMNPFYASTFFASVLGWIMLGAAALLLCLGSFWLSRLIKPKY</sequence>
<dbReference type="KEGG" id="satk:SA2016_2967"/>
<dbReference type="PATRIC" id="fig|37927.3.peg.3048"/>
<feature type="transmembrane region" description="Helical" evidence="6">
    <location>
        <begin position="256"/>
        <end position="277"/>
    </location>
</feature>
<evidence type="ECO:0000256" key="5">
    <source>
        <dbReference type="ARBA" id="ARBA00023136"/>
    </source>
</evidence>
<keyword evidence="9" id="KW-1185">Reference proteome</keyword>
<evidence type="ECO:0000256" key="6">
    <source>
        <dbReference type="SAM" id="Phobius"/>
    </source>
</evidence>
<keyword evidence="5 6" id="KW-0472">Membrane</keyword>
<dbReference type="Pfam" id="PF00482">
    <property type="entry name" value="T2SSF"/>
    <property type="match status" value="1"/>
</dbReference>
<dbReference type="EMBL" id="CP014518">
    <property type="protein sequence ID" value="AMM33632.1"/>
    <property type="molecule type" value="Genomic_DNA"/>
</dbReference>
<feature type="transmembrane region" description="Helical" evidence="6">
    <location>
        <begin position="6"/>
        <end position="26"/>
    </location>
</feature>
<dbReference type="AlphaFoldDB" id="A0A127A7I0"/>
<name>A0A127A7I0_9MICC</name>
<evidence type="ECO:0000313" key="8">
    <source>
        <dbReference type="EMBL" id="AMM33632.1"/>
    </source>
</evidence>
<dbReference type="Proteomes" id="UP000070134">
    <property type="component" value="Chromosome"/>
</dbReference>
<evidence type="ECO:0000313" key="9">
    <source>
        <dbReference type="Proteomes" id="UP000070134"/>
    </source>
</evidence>
<reference evidence="8 9" key="1">
    <citation type="submission" date="2016-02" db="EMBL/GenBank/DDBJ databases">
        <title>Complete genome of Sinomonas atrocyanea KCTC 3377.</title>
        <authorList>
            <person name="Kim K.M."/>
        </authorList>
    </citation>
    <scope>NUCLEOTIDE SEQUENCE [LARGE SCALE GENOMIC DNA]</scope>
    <source>
        <strain evidence="8 9">KCTC 3377</strain>
    </source>
</reference>
<dbReference type="Gene3D" id="1.20.81.30">
    <property type="entry name" value="Type II secretion system (T2SS), domain F"/>
    <property type="match status" value="1"/>
</dbReference>
<feature type="transmembrane region" description="Helical" evidence="6">
    <location>
        <begin position="283"/>
        <end position="305"/>
    </location>
</feature>
<accession>A0A127A7I0</accession>
<keyword evidence="2" id="KW-1003">Cell membrane</keyword>
<dbReference type="GO" id="GO:0005886">
    <property type="term" value="C:plasma membrane"/>
    <property type="evidence" value="ECO:0007669"/>
    <property type="project" value="UniProtKB-SubCell"/>
</dbReference>
<dbReference type="RefSeq" id="WP_066499430.1">
    <property type="nucleotide sequence ID" value="NZ_BJMO01000008.1"/>
</dbReference>
<evidence type="ECO:0000256" key="3">
    <source>
        <dbReference type="ARBA" id="ARBA00022692"/>
    </source>
</evidence>
<keyword evidence="3 6" id="KW-0812">Transmembrane</keyword>